<evidence type="ECO:0000256" key="5">
    <source>
        <dbReference type="SAM" id="MobiDB-lite"/>
    </source>
</evidence>
<feature type="transmembrane region" description="Helical" evidence="6">
    <location>
        <begin position="121"/>
        <end position="144"/>
    </location>
</feature>
<feature type="transmembrane region" description="Helical" evidence="6">
    <location>
        <begin position="248"/>
        <end position="266"/>
    </location>
</feature>
<feature type="transmembrane region" description="Helical" evidence="6">
    <location>
        <begin position="328"/>
        <end position="348"/>
    </location>
</feature>
<feature type="transmembrane region" description="Helical" evidence="6">
    <location>
        <begin position="398"/>
        <end position="415"/>
    </location>
</feature>
<feature type="transmembrane region" description="Helical" evidence="6">
    <location>
        <begin position="98"/>
        <end position="115"/>
    </location>
</feature>
<accession>A0A0F8WV89</accession>
<dbReference type="EMBL" id="JZBS01001754">
    <property type="protein sequence ID" value="KKK21530.1"/>
    <property type="molecule type" value="Genomic_DNA"/>
</dbReference>
<feature type="region of interest" description="Disordered" evidence="5">
    <location>
        <begin position="1"/>
        <end position="22"/>
    </location>
</feature>
<dbReference type="OrthoDB" id="3066029at2759"/>
<feature type="transmembrane region" description="Helical" evidence="6">
    <location>
        <begin position="31"/>
        <end position="54"/>
    </location>
</feature>
<feature type="transmembrane region" description="Helical" evidence="6">
    <location>
        <begin position="66"/>
        <end position="86"/>
    </location>
</feature>
<feature type="compositionally biased region" description="Polar residues" evidence="5">
    <location>
        <begin position="1"/>
        <end position="14"/>
    </location>
</feature>
<evidence type="ECO:0000259" key="7">
    <source>
        <dbReference type="PROSITE" id="PS50850"/>
    </source>
</evidence>
<protein>
    <recommendedName>
        <fullName evidence="7">Major facilitator superfamily (MFS) profile domain-containing protein</fullName>
    </recommendedName>
</protein>
<dbReference type="AlphaFoldDB" id="A0A0F8WV89"/>
<feature type="domain" description="Major facilitator superfamily (MFS) profile" evidence="7">
    <location>
        <begin position="32"/>
        <end position="447"/>
    </location>
</feature>
<keyword evidence="2 6" id="KW-0812">Transmembrane</keyword>
<feature type="transmembrane region" description="Helical" evidence="6">
    <location>
        <begin position="156"/>
        <end position="180"/>
    </location>
</feature>
<evidence type="ECO:0000313" key="8">
    <source>
        <dbReference type="EMBL" id="KKK21530.1"/>
    </source>
</evidence>
<dbReference type="GO" id="GO:0005886">
    <property type="term" value="C:plasma membrane"/>
    <property type="evidence" value="ECO:0007669"/>
    <property type="project" value="TreeGrafter"/>
</dbReference>
<dbReference type="Pfam" id="PF07690">
    <property type="entry name" value="MFS_1"/>
    <property type="match status" value="1"/>
</dbReference>
<dbReference type="GO" id="GO:0022857">
    <property type="term" value="F:transmembrane transporter activity"/>
    <property type="evidence" value="ECO:0007669"/>
    <property type="project" value="InterPro"/>
</dbReference>
<keyword evidence="3 6" id="KW-1133">Transmembrane helix</keyword>
<dbReference type="PROSITE" id="PS50850">
    <property type="entry name" value="MFS"/>
    <property type="match status" value="1"/>
</dbReference>
<keyword evidence="9" id="KW-1185">Reference proteome</keyword>
<gene>
    <name evidence="8" type="ORF">ARAM_005035</name>
</gene>
<evidence type="ECO:0000256" key="6">
    <source>
        <dbReference type="SAM" id="Phobius"/>
    </source>
</evidence>
<dbReference type="Gene3D" id="1.20.1250.20">
    <property type="entry name" value="MFS general substrate transporter like domains"/>
    <property type="match status" value="1"/>
</dbReference>
<proteinExistence type="predicted"/>
<comment type="caution">
    <text evidence="8">The sequence shown here is derived from an EMBL/GenBank/DDBJ whole genome shotgun (WGS) entry which is preliminary data.</text>
</comment>
<dbReference type="InterPro" id="IPR036259">
    <property type="entry name" value="MFS_trans_sf"/>
</dbReference>
<reference evidence="8 9" key="1">
    <citation type="submission" date="2015-02" db="EMBL/GenBank/DDBJ databases">
        <title>Draft Genome Sequences of Two Closely-Related Aflatoxigenic Aspergillus Species Obtained from the Cote d'Ivoire.</title>
        <authorList>
            <person name="Moore G.G."/>
            <person name="Beltz S.B."/>
            <person name="Mack B.M."/>
        </authorList>
    </citation>
    <scope>NUCLEOTIDE SEQUENCE [LARGE SCALE GENOMIC DNA]</scope>
    <source>
        <strain evidence="8 9">SRRC1468</strain>
    </source>
</reference>
<name>A0A0F8WV89_9EURO</name>
<evidence type="ECO:0000256" key="2">
    <source>
        <dbReference type="ARBA" id="ARBA00022692"/>
    </source>
</evidence>
<keyword evidence="4 6" id="KW-0472">Membrane</keyword>
<evidence type="ECO:0000256" key="1">
    <source>
        <dbReference type="ARBA" id="ARBA00004141"/>
    </source>
</evidence>
<dbReference type="PANTHER" id="PTHR23502">
    <property type="entry name" value="MAJOR FACILITATOR SUPERFAMILY"/>
    <property type="match status" value="1"/>
</dbReference>
<evidence type="ECO:0000256" key="4">
    <source>
        <dbReference type="ARBA" id="ARBA00023136"/>
    </source>
</evidence>
<sequence length="589" mass="63491">MTENQPESNAQPSGNAEDGEFSRFSSRRKTVMVVILAWTGLLSPMASTSVLSAVPNVAATYHTSGSVIGLSNALYLVFMALSPCFWGPWCQAIGRRPSCLASNLIFLGSSIGTALSPNIVAFMVFRMVTAFAGTAILVIGPAVIRDLYRPLERGTAIAWFYTGTLAGPTIGPLLAGAIVTYTTWRVIFWLQTGLAVISLLGVFFLLPETLSETAPRPLQGLSRKEQGKVLLVVSNPWRVLTPFKYPSLLLTAIASGSLIWNQYGLFTPIRYVLNPRFNLETPLQSGLLFLAPGVGYMVGTLGGGRWADYTAQKWFKRRGEIFVAEDRLYSCIPFMLFVLPICMLIYGWSVDKEFGGLAVPVIFMFLQGVAQLFCYPSLNTYCLDVMPGKSAEVIAGNFFIRYIFGAVASATAIPATESIGVGYFSTISAGLLVLGGLGIFATTHLGQTWRKVGSDTVTTIFKPVFPKTDLFIPFHTAHDSYQYQPGVAQIGLISSVEMLIVEIYGVQLQPIIDGIISLLDAVNFVESAFSGIVSSGCSSNTELTSLLNHIGLGIEPEPVLVALIDALAVAGSKDSNIVQDISTLSTVVL</sequence>
<feature type="transmembrane region" description="Helical" evidence="6">
    <location>
        <begin position="421"/>
        <end position="441"/>
    </location>
</feature>
<dbReference type="FunFam" id="1.20.1250.20:FF:000354">
    <property type="entry name" value="MFS general substrate transporter"/>
    <property type="match status" value="1"/>
</dbReference>
<dbReference type="SUPFAM" id="SSF103473">
    <property type="entry name" value="MFS general substrate transporter"/>
    <property type="match status" value="1"/>
</dbReference>
<comment type="subcellular location">
    <subcellularLocation>
        <location evidence="1">Membrane</location>
        <topology evidence="1">Multi-pass membrane protein</topology>
    </subcellularLocation>
</comment>
<evidence type="ECO:0000256" key="3">
    <source>
        <dbReference type="ARBA" id="ARBA00022989"/>
    </source>
</evidence>
<organism evidence="8 9">
    <name type="scientific">Aspergillus rambellii</name>
    <dbReference type="NCBI Taxonomy" id="308745"/>
    <lineage>
        <taxon>Eukaryota</taxon>
        <taxon>Fungi</taxon>
        <taxon>Dikarya</taxon>
        <taxon>Ascomycota</taxon>
        <taxon>Pezizomycotina</taxon>
        <taxon>Eurotiomycetes</taxon>
        <taxon>Eurotiomycetidae</taxon>
        <taxon>Eurotiales</taxon>
        <taxon>Aspergillaceae</taxon>
        <taxon>Aspergillus</taxon>
        <taxon>Aspergillus subgen. Nidulantes</taxon>
    </lineage>
</organism>
<feature type="transmembrane region" description="Helical" evidence="6">
    <location>
        <begin position="186"/>
        <end position="206"/>
    </location>
</feature>
<dbReference type="Proteomes" id="UP000034291">
    <property type="component" value="Unassembled WGS sequence"/>
</dbReference>
<feature type="transmembrane region" description="Helical" evidence="6">
    <location>
        <begin position="286"/>
        <end position="307"/>
    </location>
</feature>
<dbReference type="InterPro" id="IPR020846">
    <property type="entry name" value="MFS_dom"/>
</dbReference>
<evidence type="ECO:0000313" key="9">
    <source>
        <dbReference type="Proteomes" id="UP000034291"/>
    </source>
</evidence>
<feature type="transmembrane region" description="Helical" evidence="6">
    <location>
        <begin position="354"/>
        <end position="378"/>
    </location>
</feature>
<dbReference type="PANTHER" id="PTHR23502:SF64">
    <property type="entry name" value="TRANSPORTER, PUTATIVE (AFU_ORTHOLOGUE AFUA_3G11760)-RELATED"/>
    <property type="match status" value="1"/>
</dbReference>
<dbReference type="STRING" id="308745.A0A0F8WV89"/>
<dbReference type="InterPro" id="IPR011701">
    <property type="entry name" value="MFS"/>
</dbReference>